<keyword evidence="5" id="KW-1185">Reference proteome</keyword>
<evidence type="ECO:0000256" key="1">
    <source>
        <dbReference type="SAM" id="MobiDB-lite"/>
    </source>
</evidence>
<dbReference type="Proteomes" id="UP001363151">
    <property type="component" value="Unassembled WGS sequence"/>
</dbReference>
<feature type="compositionally biased region" description="Low complexity" evidence="1">
    <location>
        <begin position="1"/>
        <end position="15"/>
    </location>
</feature>
<comment type="caution">
    <text evidence="4">The sequence shown here is derived from an EMBL/GenBank/DDBJ whole genome shotgun (WGS) entry which is preliminary data.</text>
</comment>
<dbReference type="Pfam" id="PF03109">
    <property type="entry name" value="ABC1"/>
    <property type="match status" value="1"/>
</dbReference>
<reference evidence="4 5" key="1">
    <citation type="submission" date="2024-03" db="EMBL/GenBank/DDBJ databases">
        <title>Aureococcus anophagefferens CCMP1851 and Kratosvirus quantuckense: Draft genome of a second virus-susceptible host strain in the model system.</title>
        <authorList>
            <person name="Chase E."/>
            <person name="Truchon A.R."/>
            <person name="Schepens W."/>
            <person name="Wilhelm S.W."/>
        </authorList>
    </citation>
    <scope>NUCLEOTIDE SEQUENCE [LARGE SCALE GENOMIC DNA]</scope>
    <source>
        <strain evidence="4 5">CCMP1851</strain>
    </source>
</reference>
<feature type="transmembrane region" description="Helical" evidence="2">
    <location>
        <begin position="445"/>
        <end position="467"/>
    </location>
</feature>
<dbReference type="InterPro" id="IPR004147">
    <property type="entry name" value="ABC1_dom"/>
</dbReference>
<dbReference type="InterPro" id="IPR051130">
    <property type="entry name" value="Mito_struct-func_regulator"/>
</dbReference>
<dbReference type="CDD" id="cd05121">
    <property type="entry name" value="ABC1_ADCK3-like"/>
    <property type="match status" value="1"/>
</dbReference>
<feature type="domain" description="ABC1 atypical kinase-like" evidence="3">
    <location>
        <begin position="194"/>
        <end position="387"/>
    </location>
</feature>
<dbReference type="PANTHER" id="PTHR43173:SF19">
    <property type="entry name" value="AARF DOMAIN-CONTAINING PROTEIN KINASE 1"/>
    <property type="match status" value="1"/>
</dbReference>
<evidence type="ECO:0000313" key="4">
    <source>
        <dbReference type="EMBL" id="KAK7235134.1"/>
    </source>
</evidence>
<keyword evidence="2" id="KW-0472">Membrane</keyword>
<dbReference type="EMBL" id="JBBJCI010000297">
    <property type="protein sequence ID" value="KAK7235134.1"/>
    <property type="molecule type" value="Genomic_DNA"/>
</dbReference>
<protein>
    <recommendedName>
        <fullName evidence="3">ABC1 atypical kinase-like domain-containing protein</fullName>
    </recommendedName>
</protein>
<feature type="region of interest" description="Disordered" evidence="1">
    <location>
        <begin position="1"/>
        <end position="36"/>
    </location>
</feature>
<organism evidence="4 5">
    <name type="scientific">Aureococcus anophagefferens</name>
    <name type="common">Harmful bloom alga</name>
    <dbReference type="NCBI Taxonomy" id="44056"/>
    <lineage>
        <taxon>Eukaryota</taxon>
        <taxon>Sar</taxon>
        <taxon>Stramenopiles</taxon>
        <taxon>Ochrophyta</taxon>
        <taxon>Pelagophyceae</taxon>
        <taxon>Pelagomonadales</taxon>
        <taxon>Pelagomonadaceae</taxon>
        <taxon>Aureococcus</taxon>
    </lineage>
</organism>
<dbReference type="PANTHER" id="PTHR43173">
    <property type="entry name" value="ABC1 FAMILY PROTEIN"/>
    <property type="match status" value="1"/>
</dbReference>
<gene>
    <name evidence="4" type="ORF">SO694_00143052</name>
</gene>
<feature type="transmembrane region" description="Helical" evidence="2">
    <location>
        <begin position="411"/>
        <end position="433"/>
    </location>
</feature>
<evidence type="ECO:0000256" key="2">
    <source>
        <dbReference type="SAM" id="Phobius"/>
    </source>
</evidence>
<evidence type="ECO:0000259" key="3">
    <source>
        <dbReference type="Pfam" id="PF03109"/>
    </source>
</evidence>
<keyword evidence="2" id="KW-1133">Transmembrane helix</keyword>
<evidence type="ECO:0000313" key="5">
    <source>
        <dbReference type="Proteomes" id="UP001363151"/>
    </source>
</evidence>
<keyword evidence="2" id="KW-0812">Transmembrane</keyword>
<proteinExistence type="predicted"/>
<sequence length="771" mass="84459">MEVPAPLNAPLDAPPQDGYIEPLPTLSDDEDEDEDDAEIEAPVVRIREGYEATPMTAARAASMFAAHATTSPKRKNWLGAFVDIAKGGRRTLETAKAVAAMVEIHKDFKRRKAEGGAPKEATDAYLLAMATAFRDMVMKNGGFQVKVGQMLSMNSAILCAIFPEVVAKTLHECCEGARALPLDDVMVAIENRDTGLGRRLHDVFLQIESKALAAASIAQVHRATLKACGSRVLVKVQHPGVKDSMAADVAILPALISLVDMLEPNHGLRPMMFMIEAMLRQEMDFRIEGANRERLAAVVDRSRRTERSQFANVVFPVVYWDYCCESVMVQEFAEGAVSLGSRAAVQALGVPYAVALRELSIFFAEGAFVHGYMHNDLHTGNAMVRPARGGEPRTRLERAAATPDVAAKALAALYVAALAVALSACYGGLWAPLRRQTRGTVLDWPLAAIAQLVQTALFSLVAAAVFFGRDPDQLSQVLKPAAGESVAERGARLLEAYPRAAALGEALLAKHAAAKAALELRAAELARVRFDLVIIDHGFHTHVSYETRLAWCKCWAAIGLCDEELLVEAAADFGLEGDDYKHLPMMLSLFPYPLWPGQETTIISRNGLEALWRENRYGTLGEWLKLLKSKDWGVMAFAEVLNKKMPREFHLMHRTSQQVGALFQIEYGMGWKSGLEFLRLMTRHALLGLRFRDRAAAVLPVPGELKTPDRAWFDREGPAVEARMERQFKWNVPSGLAGQIDESVLDLVFDGEAAKKLDGGVEGKPSLQAVS</sequence>
<accession>A0ABR1FPJ2</accession>
<feature type="compositionally biased region" description="Acidic residues" evidence="1">
    <location>
        <begin position="27"/>
        <end position="36"/>
    </location>
</feature>
<name>A0ABR1FPJ2_AURAN</name>
<dbReference type="InterPro" id="IPR011009">
    <property type="entry name" value="Kinase-like_dom_sf"/>
</dbReference>
<dbReference type="SUPFAM" id="SSF56112">
    <property type="entry name" value="Protein kinase-like (PK-like)"/>
    <property type="match status" value="1"/>
</dbReference>